<evidence type="ECO:0000259" key="1">
    <source>
        <dbReference type="PROSITE" id="PS50024"/>
    </source>
</evidence>
<dbReference type="Gene3D" id="3.30.70.960">
    <property type="entry name" value="SEA domain"/>
    <property type="match status" value="1"/>
</dbReference>
<dbReference type="PROSITE" id="PS50024">
    <property type="entry name" value="SEA"/>
    <property type="match status" value="1"/>
</dbReference>
<protein>
    <submittedName>
        <fullName evidence="2">MUC16 protein</fullName>
    </submittedName>
</protein>
<proteinExistence type="predicted"/>
<evidence type="ECO:0000313" key="2">
    <source>
        <dbReference type="EMBL" id="NXY86188.1"/>
    </source>
</evidence>
<keyword evidence="3" id="KW-1185">Reference proteome</keyword>
<name>A0A7L4NB80_9AVES</name>
<comment type="caution">
    <text evidence="2">The sequence shown here is derived from an EMBL/GenBank/DDBJ whole genome shotgun (WGS) entry which is preliminary data.</text>
</comment>
<dbReference type="InterPro" id="IPR036364">
    <property type="entry name" value="SEA_dom_sf"/>
</dbReference>
<feature type="non-terminal residue" evidence="2">
    <location>
        <position position="1"/>
    </location>
</feature>
<gene>
    <name evidence="2" type="primary">Muc16_2</name>
    <name evidence="2" type="ORF">CEYCYA_R07264</name>
</gene>
<dbReference type="EMBL" id="VYZU01045281">
    <property type="protein sequence ID" value="NXY86188.1"/>
    <property type="molecule type" value="Genomic_DNA"/>
</dbReference>
<dbReference type="Proteomes" id="UP000586704">
    <property type="component" value="Unassembled WGS sequence"/>
</dbReference>
<organism evidence="2 3">
    <name type="scientific">Ceyx cyanopectus</name>
    <name type="common">Indigo-banded kingfisher</name>
    <dbReference type="NCBI Taxonomy" id="390723"/>
    <lineage>
        <taxon>Eukaryota</taxon>
        <taxon>Metazoa</taxon>
        <taxon>Chordata</taxon>
        <taxon>Craniata</taxon>
        <taxon>Vertebrata</taxon>
        <taxon>Euteleostomi</taxon>
        <taxon>Archelosauria</taxon>
        <taxon>Archosauria</taxon>
        <taxon>Dinosauria</taxon>
        <taxon>Saurischia</taxon>
        <taxon>Theropoda</taxon>
        <taxon>Coelurosauria</taxon>
        <taxon>Aves</taxon>
        <taxon>Neognathae</taxon>
        <taxon>Neoaves</taxon>
        <taxon>Telluraves</taxon>
        <taxon>Coraciimorphae</taxon>
        <taxon>Coraciiformes</taxon>
        <taxon>Alcedinidae</taxon>
        <taxon>Ceyx</taxon>
    </lineage>
</organism>
<dbReference type="OrthoDB" id="9947814at2759"/>
<dbReference type="Pfam" id="PF01390">
    <property type="entry name" value="SEA"/>
    <property type="match status" value="1"/>
</dbReference>
<evidence type="ECO:0000313" key="3">
    <source>
        <dbReference type="Proteomes" id="UP000586704"/>
    </source>
</evidence>
<sequence>AASSRTERFTVNFTMTNLSYSTSLRNPHSAHFIATSRGLSAMLDRVLKNSSISPAYRGCTSNVSSPRAKKDRDSTGVDAICSYRDEPSGPRFDRVAVYHQLRNMTNGFTKLGHYSLSSQSLYVNG</sequence>
<reference evidence="2 3" key="1">
    <citation type="submission" date="2020-02" db="EMBL/GenBank/DDBJ databases">
        <title>Bird 10,000 Genomes (B10K) Project - Family phase.</title>
        <authorList>
            <person name="Zhang G."/>
        </authorList>
    </citation>
    <scope>NUCLEOTIDE SEQUENCE [LARGE SCALE GENOMIC DNA]</scope>
    <source>
        <strain evidence="2">B10K-DU-013-51</strain>
        <tissue evidence="2">Mixed tissue sample</tissue>
    </source>
</reference>
<dbReference type="InterPro" id="IPR028850">
    <property type="entry name" value="MUC16"/>
</dbReference>
<dbReference type="PANTHER" id="PTHR14672:SF1">
    <property type="entry name" value="MUCIN-16"/>
    <property type="match status" value="1"/>
</dbReference>
<dbReference type="PANTHER" id="PTHR14672">
    <property type="entry name" value="MUCIN-16"/>
    <property type="match status" value="1"/>
</dbReference>
<dbReference type="AlphaFoldDB" id="A0A7L4NB80"/>
<feature type="non-terminal residue" evidence="2">
    <location>
        <position position="125"/>
    </location>
</feature>
<dbReference type="SUPFAM" id="SSF82671">
    <property type="entry name" value="SEA domain"/>
    <property type="match status" value="1"/>
</dbReference>
<dbReference type="InterPro" id="IPR000082">
    <property type="entry name" value="SEA_dom"/>
</dbReference>
<feature type="domain" description="SEA" evidence="1">
    <location>
        <begin position="5"/>
        <end position="125"/>
    </location>
</feature>
<accession>A0A7L4NB80</accession>